<protein>
    <submittedName>
        <fullName evidence="2">Uncharacterized protein</fullName>
    </submittedName>
</protein>
<reference evidence="3" key="3">
    <citation type="journal article" date="2011" name="PLoS ONE">
        <title>Genome sequence of a mesophilic hydrogenotrophic methanogen Methanocella paludicola, the first cultivated representative of the order Methanocellales.</title>
        <authorList>
            <person name="Sakai S."/>
            <person name="Takaki Y."/>
            <person name="Shimamura S."/>
            <person name="Sekine M."/>
            <person name="Tajima T."/>
            <person name="Kosugi H."/>
            <person name="Ichikawa N."/>
            <person name="Tasumi E."/>
            <person name="Hiraki A.T."/>
            <person name="Shimizu A."/>
            <person name="Kato Y."/>
            <person name="Nishiko R."/>
            <person name="Mori K."/>
            <person name="Fujita N."/>
            <person name="Imachi H."/>
            <person name="Takai K."/>
        </authorList>
    </citation>
    <scope>NUCLEOTIDE SEQUENCE [LARGE SCALE GENOMIC DNA]</scope>
    <source>
        <strain evidence="3">DSM 17711 / JCM 13418 / NBRC 101707 / SANAE</strain>
    </source>
</reference>
<keyword evidence="1" id="KW-1133">Transmembrane helix</keyword>
<dbReference type="STRING" id="304371.MCP_2374"/>
<reference evidence="2 3" key="1">
    <citation type="journal article" date="2007" name="Appl. Environ. Microbiol.">
        <title>Isolation of key methanogens for global methane emission from rice paddy fields: a novel isolate affiliated with the clone cluster rice cluster I.</title>
        <authorList>
            <person name="Sakai S."/>
            <person name="Imachi H."/>
            <person name="Sekiguchi Y."/>
            <person name="Ohashi A."/>
            <person name="Harada H."/>
            <person name="Kamagata Y."/>
        </authorList>
    </citation>
    <scope>NUCLEOTIDE SEQUENCE [LARGE SCALE GENOMIC DNA]</scope>
    <source>
        <strain evidence="3">DSM 17711 / JCM 13418 / NBRC 101707 / SANAE</strain>
    </source>
</reference>
<feature type="transmembrane region" description="Helical" evidence="1">
    <location>
        <begin position="58"/>
        <end position="76"/>
    </location>
</feature>
<dbReference type="KEGG" id="mpd:MCP_2374"/>
<gene>
    <name evidence="2" type="ordered locus">MCP_2374</name>
</gene>
<keyword evidence="1" id="KW-0472">Membrane</keyword>
<sequence>MENIFIILCEYLLVVWMDKKGLFHIVMGLLRGSLGLSLIVAVLEMFARGPQRRLRSKGMLGILAAMALSFLLPYAAKTIYRAVARPHRA</sequence>
<dbReference type="Proteomes" id="UP000001882">
    <property type="component" value="Chromosome"/>
</dbReference>
<dbReference type="AlphaFoldDB" id="D1Z174"/>
<proteinExistence type="predicted"/>
<evidence type="ECO:0000256" key="1">
    <source>
        <dbReference type="SAM" id="Phobius"/>
    </source>
</evidence>
<feature type="transmembrane region" description="Helical" evidence="1">
    <location>
        <begin position="22"/>
        <end position="46"/>
    </location>
</feature>
<keyword evidence="1" id="KW-0812">Transmembrane</keyword>
<dbReference type="EMBL" id="AP011532">
    <property type="protein sequence ID" value="BAI62446.1"/>
    <property type="molecule type" value="Genomic_DNA"/>
</dbReference>
<evidence type="ECO:0000313" key="2">
    <source>
        <dbReference type="EMBL" id="BAI62446.1"/>
    </source>
</evidence>
<accession>D1Z174</accession>
<keyword evidence="3" id="KW-1185">Reference proteome</keyword>
<name>D1Z174_METPS</name>
<organism evidence="2 3">
    <name type="scientific">Methanocella paludicola (strain DSM 17711 / JCM 13418 / NBRC 101707 / SANAE)</name>
    <dbReference type="NCBI Taxonomy" id="304371"/>
    <lineage>
        <taxon>Archaea</taxon>
        <taxon>Methanobacteriati</taxon>
        <taxon>Methanobacteriota</taxon>
        <taxon>Stenosarchaea group</taxon>
        <taxon>Methanomicrobia</taxon>
        <taxon>Methanocellales</taxon>
        <taxon>Methanocellaceae</taxon>
        <taxon>Methanocella</taxon>
    </lineage>
</organism>
<dbReference type="InParanoid" id="D1Z174"/>
<reference evidence="2 3" key="2">
    <citation type="journal article" date="2008" name="Int. J. Syst. Evol. Microbiol.">
        <title>Methanocella paludicola gen. nov., sp. nov., a methane-producing archaeon, the first isolate of the lineage 'Rice Cluster I', and proposal of the new archaeal order Methanocellales ord. nov.</title>
        <authorList>
            <person name="Sakai S."/>
            <person name="Imachi H."/>
            <person name="Hanada S."/>
            <person name="Ohashi A."/>
            <person name="Harada H."/>
            <person name="Kamagata Y."/>
        </authorList>
    </citation>
    <scope>NUCLEOTIDE SEQUENCE [LARGE SCALE GENOMIC DNA]</scope>
    <source>
        <strain evidence="3">DSM 17711 / JCM 13418 / NBRC 101707 / SANAE</strain>
    </source>
</reference>
<evidence type="ECO:0000313" key="3">
    <source>
        <dbReference type="Proteomes" id="UP000001882"/>
    </source>
</evidence>